<evidence type="ECO:0000256" key="1">
    <source>
        <dbReference type="ARBA" id="ARBA00010528"/>
    </source>
</evidence>
<reference evidence="7 8" key="2">
    <citation type="journal article" date="2015" name="Biomed. Res. Int.">
        <title>Effects of Arsenite Resistance on the Growth and Functional Gene Expression of Leptospirillum ferriphilum and Acidithiobacillus thiooxidans in Pure Culture and Coculture.</title>
        <authorList>
            <person name="Jiang H."/>
            <person name="Liang Y."/>
            <person name="Yin H."/>
            <person name="Xiao Y."/>
            <person name="Guo X."/>
            <person name="Xu Y."/>
            <person name="Hu Q."/>
            <person name="Liu H."/>
            <person name="Liu X."/>
        </authorList>
    </citation>
    <scope>NUCLEOTIDE SEQUENCE [LARGE SCALE GENOMIC DNA]</scope>
    <source>
        <strain evidence="7 8">YSK</strain>
    </source>
</reference>
<proteinExistence type="inferred from homology"/>
<dbReference type="NCBIfam" id="TIGR03953">
    <property type="entry name" value="rplD_bact"/>
    <property type="match status" value="1"/>
</dbReference>
<evidence type="ECO:0000256" key="3">
    <source>
        <dbReference type="ARBA" id="ARBA00023274"/>
    </source>
</evidence>
<evidence type="ECO:0000256" key="2">
    <source>
        <dbReference type="ARBA" id="ARBA00022980"/>
    </source>
</evidence>
<dbReference type="HAMAP" id="MF_01328_B">
    <property type="entry name" value="Ribosomal_uL4_B"/>
    <property type="match status" value="1"/>
</dbReference>
<dbReference type="RefSeq" id="WP_014961300.1">
    <property type="nucleotide sequence ID" value="NZ_CP007243.1"/>
</dbReference>
<dbReference type="GO" id="GO:0019843">
    <property type="term" value="F:rRNA binding"/>
    <property type="evidence" value="ECO:0007669"/>
    <property type="project" value="UniProtKB-UniRule"/>
</dbReference>
<evidence type="ECO:0000256" key="5">
    <source>
        <dbReference type="HAMAP-Rule" id="MF_01328"/>
    </source>
</evidence>
<dbReference type="InterPro" id="IPR002136">
    <property type="entry name" value="Ribosomal_uL4"/>
</dbReference>
<dbReference type="PANTHER" id="PTHR10746">
    <property type="entry name" value="50S RIBOSOMAL PROTEIN L4"/>
    <property type="match status" value="1"/>
</dbReference>
<dbReference type="SUPFAM" id="SSF52166">
    <property type="entry name" value="Ribosomal protein L4"/>
    <property type="match status" value="1"/>
</dbReference>
<dbReference type="InterPro" id="IPR013005">
    <property type="entry name" value="Ribosomal_uL4-like"/>
</dbReference>
<gene>
    <name evidence="5" type="primary">rplD</name>
    <name evidence="7" type="ORF">Y981_07955</name>
</gene>
<dbReference type="GO" id="GO:0006412">
    <property type="term" value="P:translation"/>
    <property type="evidence" value="ECO:0007669"/>
    <property type="project" value="UniProtKB-UniRule"/>
</dbReference>
<comment type="similarity">
    <text evidence="1 5">Belongs to the universal ribosomal protein uL4 family.</text>
</comment>
<evidence type="ECO:0000313" key="8">
    <source>
        <dbReference type="Proteomes" id="UP000027059"/>
    </source>
</evidence>
<keyword evidence="8" id="KW-1185">Reference proteome</keyword>
<comment type="subunit">
    <text evidence="5">Part of the 50S ribosomal subunit.</text>
</comment>
<dbReference type="KEGG" id="lfp:Y981_07955"/>
<comment type="function">
    <text evidence="5">Forms part of the polypeptide exit tunnel.</text>
</comment>
<dbReference type="EMBL" id="CP007243">
    <property type="protein sequence ID" value="AIA30721.1"/>
    <property type="molecule type" value="Genomic_DNA"/>
</dbReference>
<dbReference type="Proteomes" id="UP000027059">
    <property type="component" value="Chromosome"/>
</dbReference>
<keyword evidence="5" id="KW-0694">RNA-binding</keyword>
<dbReference type="GO" id="GO:0005840">
    <property type="term" value="C:ribosome"/>
    <property type="evidence" value="ECO:0007669"/>
    <property type="project" value="UniProtKB-KW"/>
</dbReference>
<protein>
    <recommendedName>
        <fullName evidence="4 5">Large ribosomal subunit protein uL4</fullName>
    </recommendedName>
</protein>
<dbReference type="HOGENOM" id="CLU_041575_5_2_0"/>
<evidence type="ECO:0000256" key="6">
    <source>
        <dbReference type="SAM" id="MobiDB-lite"/>
    </source>
</evidence>
<dbReference type="GO" id="GO:1990904">
    <property type="term" value="C:ribonucleoprotein complex"/>
    <property type="evidence" value="ECO:0007669"/>
    <property type="project" value="UniProtKB-KW"/>
</dbReference>
<keyword evidence="3 5" id="KW-0687">Ribonucleoprotein</keyword>
<dbReference type="Pfam" id="PF00573">
    <property type="entry name" value="Ribosomal_L4"/>
    <property type="match status" value="1"/>
</dbReference>
<accession>A0A059XZM8</accession>
<keyword evidence="5" id="KW-0699">rRNA-binding</keyword>
<dbReference type="InterPro" id="IPR023574">
    <property type="entry name" value="Ribosomal_uL4_dom_sf"/>
</dbReference>
<dbReference type="PANTHER" id="PTHR10746:SF6">
    <property type="entry name" value="LARGE RIBOSOMAL SUBUNIT PROTEIN UL4M"/>
    <property type="match status" value="1"/>
</dbReference>
<dbReference type="AlphaFoldDB" id="A0A059XZM8"/>
<sequence length="218" mass="24348">MDIQMVALKDDSLKSLEINVSAEEAELINIPLLHEIIKMQRAGIRSGTASTKTRGEVSGGGKKPYRQKGTGRARQGSTRAPQWRGGAIIFGPRPRDYFYRQPAKKVVLAVKNAIFSHLENKSLYVVDSLDVPSRKTKDLIALFNKWSLFPGEERILIIDNGLSENIYYSCRNIPGLEILLPHQVNPYDLLIADKVLVSKEAFENMNVLLQGENKNGSV</sequence>
<dbReference type="OrthoDB" id="9803201at2"/>
<keyword evidence="2 5" id="KW-0689">Ribosomal protein</keyword>
<dbReference type="Gene3D" id="3.40.1370.10">
    <property type="match status" value="1"/>
</dbReference>
<feature type="region of interest" description="Disordered" evidence="6">
    <location>
        <begin position="47"/>
        <end position="80"/>
    </location>
</feature>
<evidence type="ECO:0000256" key="4">
    <source>
        <dbReference type="ARBA" id="ARBA00035244"/>
    </source>
</evidence>
<evidence type="ECO:0000313" key="7">
    <source>
        <dbReference type="EMBL" id="AIA30721.1"/>
    </source>
</evidence>
<reference evidence="8" key="1">
    <citation type="submission" date="2014-02" db="EMBL/GenBank/DDBJ databases">
        <title>Complete genome sequence and comparative genomic analysis of the nitrogen-fixing bacterium Leptospirillum ferriphilum YSK.</title>
        <authorList>
            <person name="Guo X."/>
            <person name="Yin H."/>
            <person name="Liang Y."/>
            <person name="Hu Q."/>
            <person name="Ma L."/>
            <person name="Xiao Y."/>
            <person name="Zhang X."/>
            <person name="Qiu G."/>
            <person name="Liu X."/>
        </authorList>
    </citation>
    <scope>NUCLEOTIDE SEQUENCE [LARGE SCALE GENOMIC DNA]</scope>
    <source>
        <strain evidence="8">YSK</strain>
    </source>
</reference>
<organism evidence="7 8">
    <name type="scientific">Leptospirillum ferriphilum YSK</name>
    <dbReference type="NCBI Taxonomy" id="1441628"/>
    <lineage>
        <taxon>Bacteria</taxon>
        <taxon>Pseudomonadati</taxon>
        <taxon>Nitrospirota</taxon>
        <taxon>Nitrospiria</taxon>
        <taxon>Nitrospirales</taxon>
        <taxon>Nitrospiraceae</taxon>
        <taxon>Leptospirillum</taxon>
    </lineage>
</organism>
<comment type="function">
    <text evidence="5">One of the primary rRNA binding proteins, this protein initially binds near the 5'-end of the 23S rRNA. It is important during the early stages of 50S assembly. It makes multiple contacts with different domains of the 23S rRNA in the assembled 50S subunit and ribosome.</text>
</comment>
<name>A0A059XZM8_9BACT</name>
<dbReference type="GO" id="GO:0003735">
    <property type="term" value="F:structural constituent of ribosome"/>
    <property type="evidence" value="ECO:0007669"/>
    <property type="project" value="InterPro"/>
</dbReference>